<feature type="compositionally biased region" description="Polar residues" evidence="6">
    <location>
        <begin position="389"/>
        <end position="411"/>
    </location>
</feature>
<dbReference type="PANTHER" id="PTHR43289:SF6">
    <property type="entry name" value="SERINE_THREONINE-PROTEIN KINASE NEKL-3"/>
    <property type="match status" value="1"/>
</dbReference>
<dbReference type="PANTHER" id="PTHR43289">
    <property type="entry name" value="MITOGEN-ACTIVATED PROTEIN KINASE KINASE KINASE 20-RELATED"/>
    <property type="match status" value="1"/>
</dbReference>
<accession>A0A1L6MX51</accession>
<evidence type="ECO:0000313" key="10">
    <source>
        <dbReference type="Proteomes" id="UP000185544"/>
    </source>
</evidence>
<evidence type="ECO:0000256" key="6">
    <source>
        <dbReference type="SAM" id="MobiDB-lite"/>
    </source>
</evidence>
<organism evidence="9 10">
    <name type="scientific">Pajaroellobacter abortibovis</name>
    <dbReference type="NCBI Taxonomy" id="1882918"/>
    <lineage>
        <taxon>Bacteria</taxon>
        <taxon>Pseudomonadati</taxon>
        <taxon>Myxococcota</taxon>
        <taxon>Polyangia</taxon>
        <taxon>Polyangiales</taxon>
        <taxon>Polyangiaceae</taxon>
    </lineage>
</organism>
<dbReference type="Gene3D" id="3.30.200.20">
    <property type="entry name" value="Phosphorylase Kinase, domain 1"/>
    <property type="match status" value="1"/>
</dbReference>
<reference evidence="9 10" key="1">
    <citation type="submission" date="2016-08" db="EMBL/GenBank/DDBJ databases">
        <title>Identification and validation of antigenic proteins from Pajaroellobacter abortibovis using de-novo genome sequence assembly and reverse vaccinology.</title>
        <authorList>
            <person name="Welly B.T."/>
            <person name="Miller M.R."/>
            <person name="Stott J.L."/>
            <person name="Blanchard M.T."/>
            <person name="Islas-Trejo A.D."/>
            <person name="O'Rourke S.M."/>
            <person name="Young A.E."/>
            <person name="Medrano J.F."/>
            <person name="Van Eenennaam A.L."/>
        </authorList>
    </citation>
    <scope>NUCLEOTIDE SEQUENCE [LARGE SCALE GENOMIC DNA]</scope>
    <source>
        <strain evidence="9 10">BTF92-0548A/99-0131</strain>
    </source>
</reference>
<proteinExistence type="predicted"/>
<evidence type="ECO:0000256" key="1">
    <source>
        <dbReference type="ARBA" id="ARBA00022679"/>
    </source>
</evidence>
<dbReference type="PROSITE" id="PS00108">
    <property type="entry name" value="PROTEIN_KINASE_ST"/>
    <property type="match status" value="1"/>
</dbReference>
<dbReference type="GO" id="GO:0004674">
    <property type="term" value="F:protein serine/threonine kinase activity"/>
    <property type="evidence" value="ECO:0007669"/>
    <property type="project" value="TreeGrafter"/>
</dbReference>
<dbReference type="Proteomes" id="UP000185544">
    <property type="component" value="Chromosome"/>
</dbReference>
<keyword evidence="2 5" id="KW-0547">Nucleotide-binding</keyword>
<dbReference type="InterPro" id="IPR017441">
    <property type="entry name" value="Protein_kinase_ATP_BS"/>
</dbReference>
<dbReference type="InterPro" id="IPR008271">
    <property type="entry name" value="Ser/Thr_kinase_AS"/>
</dbReference>
<protein>
    <recommendedName>
        <fullName evidence="8">Protein kinase domain-containing protein</fullName>
    </recommendedName>
</protein>
<dbReference type="AlphaFoldDB" id="A0A1L6MX51"/>
<dbReference type="SMART" id="SM00220">
    <property type="entry name" value="S_TKc"/>
    <property type="match status" value="1"/>
</dbReference>
<sequence>MEMTRIGRYQMIRLLGQGGMGRIMLARDTVLARQVAIKLVRDDLGLPPELRGALFDRMRQEARAVAGLSHPHMITLHDMGEDQEVGFYLVFEYIEGPTLRHRIHQSALSAKEAAKIARELGGALTYIHNAGVIHRDVKPENILLSPFGAKLTDFGIARLPGSTLTRISTIMSTPSYTAPEALARNEFSAKSDQFSLAVTLYEALTQRQAFPGEHGALGIGRTPNDTIPPLFELDSSKVHLSHVDPILARGAAKDPQKRYDSCLEFVQEFSSSLEVGQHNTKHVYIQSSTSKPLLSSRARRIHNLVVTGAIILLALLVARSYWTSRRGVSLQETVLQYTAAIAAIPPPAPRSKPVQSSSPKSNPPHIPTHTSNESPSKLIIDAGSDLPPQENQVKNPMPANNSTDNIPSKTIPNEVPLDKLPSNEVKTQDQPSLSKERDF</sequence>
<dbReference type="InterPro" id="IPR000719">
    <property type="entry name" value="Prot_kinase_dom"/>
</dbReference>
<evidence type="ECO:0000259" key="8">
    <source>
        <dbReference type="PROSITE" id="PS50011"/>
    </source>
</evidence>
<evidence type="ECO:0000256" key="7">
    <source>
        <dbReference type="SAM" id="Phobius"/>
    </source>
</evidence>
<evidence type="ECO:0000256" key="2">
    <source>
        <dbReference type="ARBA" id="ARBA00022741"/>
    </source>
</evidence>
<keyword evidence="3" id="KW-0418">Kinase</keyword>
<dbReference type="EMBL" id="CP016908">
    <property type="protein sequence ID" value="APS00009.1"/>
    <property type="molecule type" value="Genomic_DNA"/>
</dbReference>
<dbReference type="GO" id="GO:0005524">
    <property type="term" value="F:ATP binding"/>
    <property type="evidence" value="ECO:0007669"/>
    <property type="project" value="UniProtKB-UniRule"/>
</dbReference>
<evidence type="ECO:0000256" key="3">
    <source>
        <dbReference type="ARBA" id="ARBA00022777"/>
    </source>
</evidence>
<evidence type="ECO:0000256" key="4">
    <source>
        <dbReference type="ARBA" id="ARBA00022840"/>
    </source>
</evidence>
<keyword evidence="1" id="KW-0808">Transferase</keyword>
<dbReference type="InterPro" id="IPR011009">
    <property type="entry name" value="Kinase-like_dom_sf"/>
</dbReference>
<dbReference type="RefSeq" id="WP_075276675.1">
    <property type="nucleotide sequence ID" value="NZ_CP016908.1"/>
</dbReference>
<evidence type="ECO:0000256" key="5">
    <source>
        <dbReference type="PROSITE-ProRule" id="PRU10141"/>
    </source>
</evidence>
<dbReference type="KEGG" id="pabo:BCY86_04390"/>
<feature type="compositionally biased region" description="Polar residues" evidence="6">
    <location>
        <begin position="424"/>
        <end position="433"/>
    </location>
</feature>
<dbReference type="CDD" id="cd14014">
    <property type="entry name" value="STKc_PknB_like"/>
    <property type="match status" value="1"/>
</dbReference>
<dbReference type="Pfam" id="PF00069">
    <property type="entry name" value="Pkinase"/>
    <property type="match status" value="1"/>
</dbReference>
<feature type="domain" description="Protein kinase" evidence="8">
    <location>
        <begin position="9"/>
        <end position="270"/>
    </location>
</feature>
<keyword evidence="4 5" id="KW-0067">ATP-binding</keyword>
<dbReference type="SUPFAM" id="SSF56112">
    <property type="entry name" value="Protein kinase-like (PK-like)"/>
    <property type="match status" value="1"/>
</dbReference>
<dbReference type="Gene3D" id="1.10.510.10">
    <property type="entry name" value="Transferase(Phosphotransferase) domain 1"/>
    <property type="match status" value="1"/>
</dbReference>
<evidence type="ECO:0000313" key="9">
    <source>
        <dbReference type="EMBL" id="APS00009.1"/>
    </source>
</evidence>
<keyword evidence="7" id="KW-1133">Transmembrane helix</keyword>
<dbReference type="PROSITE" id="PS00107">
    <property type="entry name" value="PROTEIN_KINASE_ATP"/>
    <property type="match status" value="1"/>
</dbReference>
<keyword evidence="7" id="KW-0812">Transmembrane</keyword>
<dbReference type="PROSITE" id="PS50011">
    <property type="entry name" value="PROTEIN_KINASE_DOM"/>
    <property type="match status" value="1"/>
</dbReference>
<feature type="transmembrane region" description="Helical" evidence="7">
    <location>
        <begin position="301"/>
        <end position="322"/>
    </location>
</feature>
<dbReference type="STRING" id="1882918.BCY86_04390"/>
<keyword evidence="10" id="KW-1185">Reference proteome</keyword>
<name>A0A1L6MX51_9BACT</name>
<keyword evidence="7" id="KW-0472">Membrane</keyword>
<feature type="binding site" evidence="5">
    <location>
        <position position="38"/>
    </location>
    <ligand>
        <name>ATP</name>
        <dbReference type="ChEBI" id="CHEBI:30616"/>
    </ligand>
</feature>
<gene>
    <name evidence="9" type="ORF">BCY86_04390</name>
</gene>
<feature type="region of interest" description="Disordered" evidence="6">
    <location>
        <begin position="345"/>
        <end position="439"/>
    </location>
</feature>